<evidence type="ECO:0000313" key="1">
    <source>
        <dbReference type="EMBL" id="CAJ2673346.1"/>
    </source>
</evidence>
<reference evidence="1" key="1">
    <citation type="submission" date="2023-10" db="EMBL/GenBank/DDBJ databases">
        <authorList>
            <person name="Rodriguez Cubillos JULIANA M."/>
            <person name="De Vega J."/>
        </authorList>
    </citation>
    <scope>NUCLEOTIDE SEQUENCE</scope>
</reference>
<dbReference type="Proteomes" id="UP001177021">
    <property type="component" value="Unassembled WGS sequence"/>
</dbReference>
<organism evidence="1 2">
    <name type="scientific">Trifolium pratense</name>
    <name type="common">Red clover</name>
    <dbReference type="NCBI Taxonomy" id="57577"/>
    <lineage>
        <taxon>Eukaryota</taxon>
        <taxon>Viridiplantae</taxon>
        <taxon>Streptophyta</taxon>
        <taxon>Embryophyta</taxon>
        <taxon>Tracheophyta</taxon>
        <taxon>Spermatophyta</taxon>
        <taxon>Magnoliopsida</taxon>
        <taxon>eudicotyledons</taxon>
        <taxon>Gunneridae</taxon>
        <taxon>Pentapetalae</taxon>
        <taxon>rosids</taxon>
        <taxon>fabids</taxon>
        <taxon>Fabales</taxon>
        <taxon>Fabaceae</taxon>
        <taxon>Papilionoideae</taxon>
        <taxon>50 kb inversion clade</taxon>
        <taxon>NPAAA clade</taxon>
        <taxon>Hologalegina</taxon>
        <taxon>IRL clade</taxon>
        <taxon>Trifolieae</taxon>
        <taxon>Trifolium</taxon>
    </lineage>
</organism>
<accession>A0ACB0LVY1</accession>
<comment type="caution">
    <text evidence="1">The sequence shown here is derived from an EMBL/GenBank/DDBJ whole genome shotgun (WGS) entry which is preliminary data.</text>
</comment>
<gene>
    <name evidence="1" type="ORF">MILVUS5_LOCUS36839</name>
</gene>
<dbReference type="EMBL" id="CASHSV030000716">
    <property type="protein sequence ID" value="CAJ2673346.1"/>
    <property type="molecule type" value="Genomic_DNA"/>
</dbReference>
<sequence>MTKRYWNITLEEVLKAYLCGFCELCGVSALLLTTCFVGWKFWLFCIRFGETQLFVHTSLLVGQSMNMFVFPRFVSYFGISGYLLIFYWSFNLWFKLLRDE</sequence>
<protein>
    <submittedName>
        <fullName evidence="1">Uncharacterized protein</fullName>
    </submittedName>
</protein>
<proteinExistence type="predicted"/>
<name>A0ACB0LVY1_TRIPR</name>
<keyword evidence="2" id="KW-1185">Reference proteome</keyword>
<evidence type="ECO:0000313" key="2">
    <source>
        <dbReference type="Proteomes" id="UP001177021"/>
    </source>
</evidence>